<accession>A0A9D1IFZ3</accession>
<dbReference type="InterPro" id="IPR011008">
    <property type="entry name" value="Dimeric_a/b-barrel"/>
</dbReference>
<dbReference type="Pfam" id="PF07876">
    <property type="entry name" value="Dabb"/>
    <property type="match status" value="1"/>
</dbReference>
<dbReference type="AlphaFoldDB" id="A0A9D1IFZ3"/>
<dbReference type="SUPFAM" id="SSF54909">
    <property type="entry name" value="Dimeric alpha+beta barrel"/>
    <property type="match status" value="1"/>
</dbReference>
<dbReference type="InterPro" id="IPR013097">
    <property type="entry name" value="Dabb"/>
</dbReference>
<dbReference type="SMART" id="SM00886">
    <property type="entry name" value="Dabb"/>
    <property type="match status" value="1"/>
</dbReference>
<evidence type="ECO:0000259" key="1">
    <source>
        <dbReference type="PROSITE" id="PS51502"/>
    </source>
</evidence>
<reference evidence="2" key="2">
    <citation type="journal article" date="2021" name="PeerJ">
        <title>Extensive microbial diversity within the chicken gut microbiome revealed by metagenomics and culture.</title>
        <authorList>
            <person name="Gilroy R."/>
            <person name="Ravi A."/>
            <person name="Getino M."/>
            <person name="Pursley I."/>
            <person name="Horton D.L."/>
            <person name="Alikhan N.F."/>
            <person name="Baker D."/>
            <person name="Gharbi K."/>
            <person name="Hall N."/>
            <person name="Watson M."/>
            <person name="Adriaenssens E.M."/>
            <person name="Foster-Nyarko E."/>
            <person name="Jarju S."/>
            <person name="Secka A."/>
            <person name="Antonio M."/>
            <person name="Oren A."/>
            <person name="Chaudhuri R.R."/>
            <person name="La Ragione R."/>
            <person name="Hildebrand F."/>
            <person name="Pallen M.J."/>
        </authorList>
    </citation>
    <scope>NUCLEOTIDE SEQUENCE</scope>
    <source>
        <strain evidence="2">ChiGjej1B1-19959</strain>
    </source>
</reference>
<organism evidence="2 3">
    <name type="scientific">Candidatus Fimenecus excrementigallinarum</name>
    <dbReference type="NCBI Taxonomy" id="2840816"/>
    <lineage>
        <taxon>Bacteria</taxon>
        <taxon>Bacillati</taxon>
        <taxon>Bacillota</taxon>
        <taxon>Clostridia</taxon>
        <taxon>Candidatus Fimenecus</taxon>
    </lineage>
</organism>
<reference evidence="2" key="1">
    <citation type="submission" date="2020-10" db="EMBL/GenBank/DDBJ databases">
        <authorList>
            <person name="Gilroy R."/>
        </authorList>
    </citation>
    <scope>NUCLEOTIDE SEQUENCE</scope>
    <source>
        <strain evidence="2">ChiGjej1B1-19959</strain>
    </source>
</reference>
<proteinExistence type="predicted"/>
<gene>
    <name evidence="2" type="ORF">IAC53_06860</name>
</gene>
<evidence type="ECO:0000313" key="3">
    <source>
        <dbReference type="Proteomes" id="UP000824071"/>
    </source>
</evidence>
<dbReference type="Proteomes" id="UP000824071">
    <property type="component" value="Unassembled WGS sequence"/>
</dbReference>
<dbReference type="PANTHER" id="PTHR37832:SF1">
    <property type="entry name" value="STRESS-RESPONSE A_B BARREL DOMAIN-CONTAINING PROTEIN"/>
    <property type="match status" value="1"/>
</dbReference>
<name>A0A9D1IFZ3_9FIRM</name>
<sequence>MLLHTVMWKFKDSAEGQSKAENLATVRAGLEALLGVVPVLEDLYFYENEVDCDRNFDAMLQVYVPDADALEAYKTHPAHQKIAAFVAKVTEGRAAVDITME</sequence>
<evidence type="ECO:0000313" key="2">
    <source>
        <dbReference type="EMBL" id="HIU36303.1"/>
    </source>
</evidence>
<feature type="domain" description="Stress-response A/B barrel" evidence="1">
    <location>
        <begin position="2"/>
        <end position="98"/>
    </location>
</feature>
<dbReference type="PROSITE" id="PS51502">
    <property type="entry name" value="S_R_A_B_BARREL"/>
    <property type="match status" value="1"/>
</dbReference>
<comment type="caution">
    <text evidence="2">The sequence shown here is derived from an EMBL/GenBank/DDBJ whole genome shotgun (WGS) entry which is preliminary data.</text>
</comment>
<dbReference type="EMBL" id="DVMW01000039">
    <property type="protein sequence ID" value="HIU36303.1"/>
    <property type="molecule type" value="Genomic_DNA"/>
</dbReference>
<dbReference type="PANTHER" id="PTHR37832">
    <property type="entry name" value="BLL2683 PROTEIN"/>
    <property type="match status" value="1"/>
</dbReference>
<dbReference type="Gene3D" id="3.30.70.100">
    <property type="match status" value="1"/>
</dbReference>
<protein>
    <submittedName>
        <fullName evidence="2">Dabb family protein</fullName>
    </submittedName>
</protein>